<dbReference type="Proteomes" id="UP000184364">
    <property type="component" value="Unassembled WGS sequence"/>
</dbReference>
<dbReference type="InterPro" id="IPR034686">
    <property type="entry name" value="Terpene_cyclase-like_2"/>
</dbReference>
<keyword evidence="1" id="KW-0456">Lyase</keyword>
<accession>A0A1M6RNB3</accession>
<dbReference type="SFLD" id="SFLDG01020">
    <property type="entry name" value="Terpene_Cyclase_Like_2"/>
    <property type="match status" value="1"/>
</dbReference>
<dbReference type="EC" id="4.2.3.-" evidence="1"/>
<proteinExistence type="inferred from homology"/>
<gene>
    <name evidence="2" type="ORF">SAMN05444267_100341</name>
</gene>
<reference evidence="3" key="1">
    <citation type="submission" date="2016-11" db="EMBL/GenBank/DDBJ databases">
        <authorList>
            <person name="Varghese N."/>
            <person name="Submissions S."/>
        </authorList>
    </citation>
    <scope>NUCLEOTIDE SEQUENCE [LARGE SCALE GENOMIC DNA]</scope>
    <source>
        <strain evidence="3">DSM 26899</strain>
    </source>
</reference>
<protein>
    <recommendedName>
        <fullName evidence="1">Terpene synthase</fullName>
        <ecNumber evidence="1">4.2.3.-</ecNumber>
    </recommendedName>
</protein>
<dbReference type="AlphaFoldDB" id="A0A1M6RNB3"/>
<dbReference type="GO" id="GO:0046872">
    <property type="term" value="F:metal ion binding"/>
    <property type="evidence" value="ECO:0007669"/>
    <property type="project" value="UniProtKB-KW"/>
</dbReference>
<dbReference type="PANTHER" id="PTHR35201:SF4">
    <property type="entry name" value="BETA-PINACENE SYNTHASE-RELATED"/>
    <property type="match status" value="1"/>
</dbReference>
<evidence type="ECO:0000313" key="2">
    <source>
        <dbReference type="EMBL" id="SHK33953.1"/>
    </source>
</evidence>
<comment type="similarity">
    <text evidence="1">Belongs to the terpene synthase family.</text>
</comment>
<dbReference type="SFLD" id="SFLDS00005">
    <property type="entry name" value="Isoprenoid_Synthase_Type_I"/>
    <property type="match status" value="1"/>
</dbReference>
<dbReference type="Pfam" id="PF19086">
    <property type="entry name" value="Terpene_syn_C_2"/>
    <property type="match status" value="1"/>
</dbReference>
<organism evidence="2 3">
    <name type="scientific">Chryseobacterium polytrichastri</name>
    <dbReference type="NCBI Taxonomy" id="1302687"/>
    <lineage>
        <taxon>Bacteria</taxon>
        <taxon>Pseudomonadati</taxon>
        <taxon>Bacteroidota</taxon>
        <taxon>Flavobacteriia</taxon>
        <taxon>Flavobacteriales</taxon>
        <taxon>Weeksellaceae</taxon>
        <taxon>Chryseobacterium group</taxon>
        <taxon>Chryseobacterium</taxon>
    </lineage>
</organism>
<dbReference type="SUPFAM" id="SSF48576">
    <property type="entry name" value="Terpenoid synthases"/>
    <property type="match status" value="1"/>
</dbReference>
<comment type="cofactor">
    <cofactor evidence="1">
        <name>Mg(2+)</name>
        <dbReference type="ChEBI" id="CHEBI:18420"/>
    </cofactor>
</comment>
<keyword evidence="1" id="KW-0460">Magnesium</keyword>
<dbReference type="Gene3D" id="1.10.600.10">
    <property type="entry name" value="Farnesyl Diphosphate Synthase"/>
    <property type="match status" value="1"/>
</dbReference>
<evidence type="ECO:0000256" key="1">
    <source>
        <dbReference type="RuleBase" id="RU366034"/>
    </source>
</evidence>
<dbReference type="InterPro" id="IPR008949">
    <property type="entry name" value="Isoprenoid_synthase_dom_sf"/>
</dbReference>
<dbReference type="GO" id="GO:0010333">
    <property type="term" value="F:terpene synthase activity"/>
    <property type="evidence" value="ECO:0007669"/>
    <property type="project" value="InterPro"/>
</dbReference>
<dbReference type="PANTHER" id="PTHR35201">
    <property type="entry name" value="TERPENE SYNTHASE"/>
    <property type="match status" value="1"/>
</dbReference>
<name>A0A1M6RNB3_9FLAO</name>
<sequence length="345" mass="40181">MIIFKDTKSIITKSQIMNIKNILENRFIYPFPDKISPFGKALQEIANTQWIDGELKDLLPLATREKYKHTNTGIMSARWWPTTPTLDRMIPLSRFMLWAMYNDDMYEVATPNEIHFAQERSIAVLKGKISPEQAQIPLAYQLAAIREDFLKFIPSESINRFADSLNEYFDGLEMEVLYQQNGTFPSVGNLISIRVRSLMVCAFVDTIEIQTGITLPDRIYKHPVIKRLYHLSSSIIIYFNDVQSLHKDEVSGRLYFNLLGVLQHHYQLSKEEALEETIRMHNEDLEEFLLLKSTLPDFGEWQEAVIEIIECMGMFIKGWQTTSLLETKRYNNNGFPQIEELPKIE</sequence>
<keyword evidence="3" id="KW-1185">Reference proteome</keyword>
<keyword evidence="1" id="KW-0479">Metal-binding</keyword>
<dbReference type="RefSeq" id="WP_073290622.1">
    <property type="nucleotide sequence ID" value="NZ_FRAV01000003.1"/>
</dbReference>
<dbReference type="OrthoDB" id="1223397at2"/>
<evidence type="ECO:0000313" key="3">
    <source>
        <dbReference type="Proteomes" id="UP000184364"/>
    </source>
</evidence>
<dbReference type="STRING" id="1302687.SAMN05444267_100341"/>
<dbReference type="EMBL" id="FRAV01000003">
    <property type="protein sequence ID" value="SHK33953.1"/>
    <property type="molecule type" value="Genomic_DNA"/>
</dbReference>